<keyword evidence="6 7" id="KW-0694">RNA-binding</keyword>
<dbReference type="NCBIfam" id="TIGR01032">
    <property type="entry name" value="rplT_bact"/>
    <property type="match status" value="1"/>
</dbReference>
<dbReference type="Pfam" id="PF00453">
    <property type="entry name" value="Ribosomal_L20"/>
    <property type="match status" value="1"/>
</dbReference>
<dbReference type="GO" id="GO:0003735">
    <property type="term" value="F:structural constituent of ribosome"/>
    <property type="evidence" value="ECO:0007669"/>
    <property type="project" value="InterPro"/>
</dbReference>
<dbReference type="KEGG" id="pml:ATP_00443"/>
<keyword evidence="10" id="KW-1185">Reference proteome</keyword>
<proteinExistence type="inferred from homology"/>
<dbReference type="Gene3D" id="6.10.160.10">
    <property type="match status" value="1"/>
</dbReference>
<dbReference type="eggNOG" id="COG0292">
    <property type="taxonomic scope" value="Bacteria"/>
</dbReference>
<dbReference type="HOGENOM" id="CLU_082429_0_0_14"/>
<dbReference type="FunFam" id="1.10.1900.20:FF:000001">
    <property type="entry name" value="50S ribosomal protein L20"/>
    <property type="match status" value="1"/>
</dbReference>
<keyword evidence="3 6" id="KW-0687">Ribonucleoprotein</keyword>
<dbReference type="InterPro" id="IPR005813">
    <property type="entry name" value="Ribosomal_bL20"/>
</dbReference>
<dbReference type="GO" id="GO:0006353">
    <property type="term" value="P:DNA-templated transcription termination"/>
    <property type="evidence" value="ECO:0007669"/>
    <property type="project" value="InterPro"/>
</dbReference>
<evidence type="ECO:0000256" key="5">
    <source>
        <dbReference type="ARBA" id="ARBA00035172"/>
    </source>
</evidence>
<comment type="similarity">
    <text evidence="1 6 7">Belongs to the bacterial ribosomal protein bL20 family.</text>
</comment>
<evidence type="ECO:0000259" key="8">
    <source>
        <dbReference type="Pfam" id="PF07498"/>
    </source>
</evidence>
<organism evidence="10">
    <name type="scientific">Phytoplasma mali (strain AT)</name>
    <dbReference type="NCBI Taxonomy" id="482235"/>
    <lineage>
        <taxon>Bacteria</taxon>
        <taxon>Bacillati</taxon>
        <taxon>Mycoplasmatota</taxon>
        <taxon>Mollicutes</taxon>
        <taxon>Acholeplasmatales</taxon>
        <taxon>Acholeplasmataceae</taxon>
        <taxon>Candidatus Phytoplasma</taxon>
        <taxon>16SrX (Apple proliferation group)</taxon>
    </lineage>
</organism>
<evidence type="ECO:0000256" key="4">
    <source>
        <dbReference type="ARBA" id="ARBA00024775"/>
    </source>
</evidence>
<dbReference type="GO" id="GO:1990904">
    <property type="term" value="C:ribonucleoprotein complex"/>
    <property type="evidence" value="ECO:0007669"/>
    <property type="project" value="UniProtKB-KW"/>
</dbReference>
<evidence type="ECO:0000256" key="1">
    <source>
        <dbReference type="ARBA" id="ARBA00007698"/>
    </source>
</evidence>
<dbReference type="Gene3D" id="1.10.720.10">
    <property type="match status" value="1"/>
</dbReference>
<evidence type="ECO:0000256" key="3">
    <source>
        <dbReference type="ARBA" id="ARBA00023274"/>
    </source>
</evidence>
<dbReference type="InterPro" id="IPR035566">
    <property type="entry name" value="Ribosomal_protein_bL20_C"/>
</dbReference>
<evidence type="ECO:0000256" key="6">
    <source>
        <dbReference type="HAMAP-Rule" id="MF_00382"/>
    </source>
</evidence>
<dbReference type="PANTHER" id="PTHR10986">
    <property type="entry name" value="39S RIBOSOMAL PROTEIN L20"/>
    <property type="match status" value="1"/>
</dbReference>
<dbReference type="NCBIfam" id="NF011109">
    <property type="entry name" value="PRK14537.1"/>
    <property type="match status" value="1"/>
</dbReference>
<keyword evidence="6 7" id="KW-0699">rRNA-binding</keyword>
<dbReference type="STRING" id="37692.ATP_00443"/>
<sequence length="226" mass="26632">MSKISFVPARHRRRKKILKLAKGYVGSKSTIYKTAHEQVMRSLQYAYRDRKQRKREFKKLWISRINASVFAYGIKYSSFVHGLKLANVFINRKVLSELAIHNPDVFVQYVELAKKFLSEKISTTITKPKKVLINEILNEKKINVNQLKNEKKNTKDLNDIDKRTSELKNNNDKTLLLEKENDIEHIDLSKMLVKDLKDLAKKHNINNFNKLKKTDLIKVLKSFYKQ</sequence>
<dbReference type="InterPro" id="IPR036269">
    <property type="entry name" value="Rho_N_sf"/>
</dbReference>
<dbReference type="GO" id="GO:0000027">
    <property type="term" value="P:ribosomal large subunit assembly"/>
    <property type="evidence" value="ECO:0007669"/>
    <property type="project" value="UniProtKB-UniRule"/>
</dbReference>
<dbReference type="GO" id="GO:0005840">
    <property type="term" value="C:ribosome"/>
    <property type="evidence" value="ECO:0007669"/>
    <property type="project" value="UniProtKB-KW"/>
</dbReference>
<name>B3R0P6_PHYMT</name>
<dbReference type="SUPFAM" id="SSF74731">
    <property type="entry name" value="Ribosomal protein L20"/>
    <property type="match status" value="1"/>
</dbReference>
<dbReference type="Pfam" id="PF07498">
    <property type="entry name" value="Rho_N"/>
    <property type="match status" value="1"/>
</dbReference>
<feature type="domain" description="Rho termination factor-like N-terminal" evidence="8">
    <location>
        <begin position="187"/>
        <end position="221"/>
    </location>
</feature>
<gene>
    <name evidence="6 9" type="primary">rplT</name>
    <name evidence="9" type="ordered locus">ATP_00443</name>
</gene>
<evidence type="ECO:0000313" key="10">
    <source>
        <dbReference type="Proteomes" id="UP000002020"/>
    </source>
</evidence>
<dbReference type="CDD" id="cd07026">
    <property type="entry name" value="Ribosomal_L20"/>
    <property type="match status" value="1"/>
</dbReference>
<dbReference type="GO" id="GO:0019843">
    <property type="term" value="F:rRNA binding"/>
    <property type="evidence" value="ECO:0007669"/>
    <property type="project" value="UniProtKB-UniRule"/>
</dbReference>
<comment type="function">
    <text evidence="4 6 7">Binds directly to 23S ribosomal RNA and is necessary for the in vitro assembly process of the 50S ribosomal subunit. It is not involved in the protein synthesizing functions of that subunit.</text>
</comment>
<dbReference type="PRINTS" id="PR00062">
    <property type="entry name" value="RIBOSOMALL20"/>
</dbReference>
<dbReference type="GO" id="GO:0006412">
    <property type="term" value="P:translation"/>
    <property type="evidence" value="ECO:0007669"/>
    <property type="project" value="InterPro"/>
</dbReference>
<dbReference type="EMBL" id="CU469464">
    <property type="protein sequence ID" value="CAP18630.1"/>
    <property type="molecule type" value="Genomic_DNA"/>
</dbReference>
<reference evidence="9 10" key="1">
    <citation type="journal article" date="2008" name="BMC Genomics">
        <title>The linear chromosome of the plant-pathogenic mycoplasma 'Candidatus Phytoplasma mali'.</title>
        <authorList>
            <person name="Kube M."/>
            <person name="Schneider B."/>
            <person name="Kuhl H."/>
            <person name="Dandekar T."/>
            <person name="Heitmann K."/>
            <person name="Migdoll A.M."/>
            <person name="Reinhardt R."/>
            <person name="Seemueller E."/>
        </authorList>
    </citation>
    <scope>NUCLEOTIDE SEQUENCE [LARGE SCALE GENOMIC DNA]</scope>
    <source>
        <strain evidence="9 10">AT</strain>
    </source>
</reference>
<evidence type="ECO:0000256" key="2">
    <source>
        <dbReference type="ARBA" id="ARBA00022980"/>
    </source>
</evidence>
<dbReference type="Proteomes" id="UP000002020">
    <property type="component" value="Chromosome"/>
</dbReference>
<dbReference type="SUPFAM" id="SSF68912">
    <property type="entry name" value="Rho N-terminal domain-like"/>
    <property type="match status" value="1"/>
</dbReference>
<protein>
    <recommendedName>
        <fullName evidence="5 6">Large ribosomal subunit protein bL20</fullName>
    </recommendedName>
</protein>
<accession>B3R0P6</accession>
<keyword evidence="2 6" id="KW-0689">Ribosomal protein</keyword>
<dbReference type="AlphaFoldDB" id="B3R0P6"/>
<evidence type="ECO:0000256" key="7">
    <source>
        <dbReference type="RuleBase" id="RU000560"/>
    </source>
</evidence>
<dbReference type="InterPro" id="IPR011112">
    <property type="entry name" value="Rho-like_N"/>
</dbReference>
<evidence type="ECO:0000313" key="9">
    <source>
        <dbReference type="EMBL" id="CAP18630.1"/>
    </source>
</evidence>
<dbReference type="Gene3D" id="1.10.1900.20">
    <property type="entry name" value="Ribosomal protein L20"/>
    <property type="match status" value="1"/>
</dbReference>
<dbReference type="HAMAP" id="MF_00382">
    <property type="entry name" value="Ribosomal_bL20"/>
    <property type="match status" value="1"/>
</dbReference>